<evidence type="ECO:0000313" key="1">
    <source>
        <dbReference type="EMBL" id="PWN87147.1"/>
    </source>
</evidence>
<protein>
    <submittedName>
        <fullName evidence="1">Uncharacterized protein</fullName>
    </submittedName>
</protein>
<dbReference type="EMBL" id="KZ819641">
    <property type="protein sequence ID" value="PWN87147.1"/>
    <property type="molecule type" value="Genomic_DNA"/>
</dbReference>
<accession>A0A316YCD3</accession>
<evidence type="ECO:0000313" key="2">
    <source>
        <dbReference type="Proteomes" id="UP000245768"/>
    </source>
</evidence>
<sequence>MASNPVLELMTSADELARAFDATHSQTLGPLQTLVELLGVAPDSLESDEPTPALETCLSALRDGLDRMEACVSQMMQLLYHVDVFLAQPKVQGVSGMDPQEALGHVSELFHTYQSELFTRREALGDLTCLEIGPQDFAQKWSSMAEVQRGRKQTMDDLADLLAGLG</sequence>
<keyword evidence="2" id="KW-1185">Reference proteome</keyword>
<dbReference type="AlphaFoldDB" id="A0A316YCD3"/>
<dbReference type="OrthoDB" id="3344725at2759"/>
<dbReference type="InParanoid" id="A0A316YCD3"/>
<name>A0A316YCD3_9BASI</name>
<dbReference type="GeneID" id="37044783"/>
<gene>
    <name evidence="1" type="ORF">FA10DRAFT_269752</name>
</gene>
<reference evidence="1 2" key="1">
    <citation type="journal article" date="2018" name="Mol. Biol. Evol.">
        <title>Broad Genomic Sampling Reveals a Smut Pathogenic Ancestry of the Fungal Clade Ustilaginomycotina.</title>
        <authorList>
            <person name="Kijpornyongpan T."/>
            <person name="Mondo S.J."/>
            <person name="Barry K."/>
            <person name="Sandor L."/>
            <person name="Lee J."/>
            <person name="Lipzen A."/>
            <person name="Pangilinan J."/>
            <person name="LaButti K."/>
            <person name="Hainaut M."/>
            <person name="Henrissat B."/>
            <person name="Grigoriev I.V."/>
            <person name="Spatafora J.W."/>
            <person name="Aime M.C."/>
        </authorList>
    </citation>
    <scope>NUCLEOTIDE SEQUENCE [LARGE SCALE GENOMIC DNA]</scope>
    <source>
        <strain evidence="1 2">MCA 4198</strain>
    </source>
</reference>
<organism evidence="1 2">
    <name type="scientific">Acaromyces ingoldii</name>
    <dbReference type="NCBI Taxonomy" id="215250"/>
    <lineage>
        <taxon>Eukaryota</taxon>
        <taxon>Fungi</taxon>
        <taxon>Dikarya</taxon>
        <taxon>Basidiomycota</taxon>
        <taxon>Ustilaginomycotina</taxon>
        <taxon>Exobasidiomycetes</taxon>
        <taxon>Exobasidiales</taxon>
        <taxon>Cryptobasidiaceae</taxon>
        <taxon>Acaromyces</taxon>
    </lineage>
</organism>
<dbReference type="RefSeq" id="XP_025374345.1">
    <property type="nucleotide sequence ID" value="XM_025522867.1"/>
</dbReference>
<dbReference type="Proteomes" id="UP000245768">
    <property type="component" value="Unassembled WGS sequence"/>
</dbReference>
<proteinExistence type="predicted"/>